<sequence>MPAYNAEATVKQTFDDIPEALKGQVILVDDGSKDKTVEIARSLGIQVIQHEKNRGYGGNQKTCYRAALDRGADIVIMLHPDYQYDSRVSLIMAELIQYDICDMVLGNRIRTRQEALSGGMPKWKYFINRLSTFLENFILGQSIGDFHSGFRAYSRELLETVPFHENSEDFAFDQQFLVQAVAYGFRIGDVPVPVRYMDEASSINFSRSVRYGVGGLAAIGTYFLCKFGLSRDAKFKGFKKIREARLS</sequence>
<dbReference type="PANTHER" id="PTHR48090">
    <property type="entry name" value="UNDECAPRENYL-PHOSPHATE 4-DEOXY-4-FORMAMIDO-L-ARABINOSE TRANSFERASE-RELATED"/>
    <property type="match status" value="1"/>
</dbReference>
<dbReference type="InterPro" id="IPR029044">
    <property type="entry name" value="Nucleotide-diphossugar_trans"/>
</dbReference>
<protein>
    <submittedName>
        <fullName evidence="2">Unannotated protein</fullName>
    </submittedName>
</protein>
<dbReference type="InterPro" id="IPR001173">
    <property type="entry name" value="Glyco_trans_2-like"/>
</dbReference>
<dbReference type="SUPFAM" id="SSF53448">
    <property type="entry name" value="Nucleotide-diphospho-sugar transferases"/>
    <property type="match status" value="1"/>
</dbReference>
<dbReference type="CDD" id="cd04179">
    <property type="entry name" value="DPM_DPG-synthase_like"/>
    <property type="match status" value="1"/>
</dbReference>
<dbReference type="Pfam" id="PF00535">
    <property type="entry name" value="Glycos_transf_2"/>
    <property type="match status" value="1"/>
</dbReference>
<proteinExistence type="predicted"/>
<reference evidence="2" key="1">
    <citation type="submission" date="2020-05" db="EMBL/GenBank/DDBJ databases">
        <authorList>
            <person name="Chiriac C."/>
            <person name="Salcher M."/>
            <person name="Ghai R."/>
            <person name="Kavagutti S V."/>
        </authorList>
    </citation>
    <scope>NUCLEOTIDE SEQUENCE</scope>
</reference>
<evidence type="ECO:0000259" key="1">
    <source>
        <dbReference type="Pfam" id="PF00535"/>
    </source>
</evidence>
<dbReference type="InterPro" id="IPR050256">
    <property type="entry name" value="Glycosyltransferase_2"/>
</dbReference>
<organism evidence="2">
    <name type="scientific">freshwater metagenome</name>
    <dbReference type="NCBI Taxonomy" id="449393"/>
    <lineage>
        <taxon>unclassified sequences</taxon>
        <taxon>metagenomes</taxon>
        <taxon>ecological metagenomes</taxon>
    </lineage>
</organism>
<dbReference type="EMBL" id="CAEZTC010000017">
    <property type="protein sequence ID" value="CAB4552011.1"/>
    <property type="molecule type" value="Genomic_DNA"/>
</dbReference>
<accession>A0A6J6CKS0</accession>
<dbReference type="Gene3D" id="3.90.550.10">
    <property type="entry name" value="Spore Coat Polysaccharide Biosynthesis Protein SpsA, Chain A"/>
    <property type="match status" value="1"/>
</dbReference>
<gene>
    <name evidence="2" type="ORF">UFOPK1572_00238</name>
</gene>
<feature type="domain" description="Glycosyltransferase 2-like" evidence="1">
    <location>
        <begin position="1"/>
        <end position="160"/>
    </location>
</feature>
<name>A0A6J6CKS0_9ZZZZ</name>
<dbReference type="AlphaFoldDB" id="A0A6J6CKS0"/>
<dbReference type="PANTHER" id="PTHR48090:SF7">
    <property type="entry name" value="RFBJ PROTEIN"/>
    <property type="match status" value="1"/>
</dbReference>
<evidence type="ECO:0000313" key="2">
    <source>
        <dbReference type="EMBL" id="CAB4552011.1"/>
    </source>
</evidence>